<organism evidence="2 3">
    <name type="scientific">Terrimonas ginsenosidimutans</name>
    <dbReference type="NCBI Taxonomy" id="2908004"/>
    <lineage>
        <taxon>Bacteria</taxon>
        <taxon>Pseudomonadati</taxon>
        <taxon>Bacteroidota</taxon>
        <taxon>Chitinophagia</taxon>
        <taxon>Chitinophagales</taxon>
        <taxon>Chitinophagaceae</taxon>
        <taxon>Terrimonas</taxon>
    </lineage>
</organism>
<feature type="domain" description="DUF4434" evidence="1">
    <location>
        <begin position="137"/>
        <end position="437"/>
    </location>
</feature>
<protein>
    <submittedName>
        <fullName evidence="2">DUF4434 domain-containing protein</fullName>
    </submittedName>
</protein>
<keyword evidence="3" id="KW-1185">Reference proteome</keyword>
<dbReference type="SUPFAM" id="SSF51445">
    <property type="entry name" value="(Trans)glycosidases"/>
    <property type="match status" value="1"/>
</dbReference>
<comment type="caution">
    <text evidence="2">The sequence shown here is derived from an EMBL/GenBank/DDBJ whole genome shotgun (WGS) entry which is preliminary data.</text>
</comment>
<dbReference type="PROSITE" id="PS51257">
    <property type="entry name" value="PROKAR_LIPOPROTEIN"/>
    <property type="match status" value="1"/>
</dbReference>
<dbReference type="Pfam" id="PF14488">
    <property type="entry name" value="DUF4434"/>
    <property type="match status" value="1"/>
</dbReference>
<dbReference type="RefSeq" id="WP_237872258.1">
    <property type="nucleotide sequence ID" value="NZ_JAKLTR010000007.1"/>
</dbReference>
<dbReference type="Gene3D" id="3.20.20.80">
    <property type="entry name" value="Glycosidases"/>
    <property type="match status" value="1"/>
</dbReference>
<dbReference type="Proteomes" id="UP001165367">
    <property type="component" value="Unassembled WGS sequence"/>
</dbReference>
<dbReference type="InterPro" id="IPR017853">
    <property type="entry name" value="GH"/>
</dbReference>
<gene>
    <name evidence="2" type="ORF">LZZ85_12755</name>
</gene>
<reference evidence="2" key="1">
    <citation type="submission" date="2022-01" db="EMBL/GenBank/DDBJ databases">
        <authorList>
            <person name="Jo J.-H."/>
            <person name="Im W.-T."/>
        </authorList>
    </citation>
    <scope>NUCLEOTIDE SEQUENCE</scope>
    <source>
        <strain evidence="2">NA20</strain>
    </source>
</reference>
<dbReference type="EMBL" id="JAKLTR010000007">
    <property type="protein sequence ID" value="MCG2615162.1"/>
    <property type="molecule type" value="Genomic_DNA"/>
</dbReference>
<sequence length="461" mass="52029">MIKMNRVITLIAAISLAACSPKKEAPKLSLTLIPPATITDKVNLDIRAAVTNLDSSDLHIDLLLYLDEEKETNLLHKESMQIAKGNAGSLKFVMAAKGHTGDHKILLKIKGEGFEQIETKSISIIPSSSRSTKTIGGAWISFYHWSETEGKMWNPAIKNLTDDQWKDMMSGMHDAGMDIVVIQESFRNQDYVGQHNMEDTGYKGKAFYPSALYTERMPLAAKDPVEAVLAASDSLGMHVFVGVGMYAWFDYTAGSLEWHKKVAKELWEKYGHHESFYGFYVSEEGMGSLDCFEKDSSKHDLRRKEVLDFFKEFNAWCKKMAPDKPVMFAPNGWGVGRAKGAYAELLKNVDIISPFAFARMPEGDLSGEEAISLLQKYCDDAQAHLWLDLEAFLFNEKEGYLYPRPMTEIKSDLDRFTNFEKIICYQYPGVFNSPKAAVRVGEPSTVQLYQDYLQYLKSLSK</sequence>
<dbReference type="InterPro" id="IPR027849">
    <property type="entry name" value="DUF4434"/>
</dbReference>
<evidence type="ECO:0000313" key="3">
    <source>
        <dbReference type="Proteomes" id="UP001165367"/>
    </source>
</evidence>
<evidence type="ECO:0000259" key="1">
    <source>
        <dbReference type="Pfam" id="PF14488"/>
    </source>
</evidence>
<name>A0ABS9KS51_9BACT</name>
<proteinExistence type="predicted"/>
<evidence type="ECO:0000313" key="2">
    <source>
        <dbReference type="EMBL" id="MCG2615162.1"/>
    </source>
</evidence>
<accession>A0ABS9KS51</accession>